<dbReference type="GO" id="GO:0009229">
    <property type="term" value="P:thiamine diphosphate biosynthetic process"/>
    <property type="evidence" value="ECO:0007669"/>
    <property type="project" value="InterPro"/>
</dbReference>
<evidence type="ECO:0000256" key="3">
    <source>
        <dbReference type="ARBA" id="ARBA00022777"/>
    </source>
</evidence>
<evidence type="ECO:0000313" key="7">
    <source>
        <dbReference type="EMBL" id="BCU69539.1"/>
    </source>
</evidence>
<evidence type="ECO:0000313" key="8">
    <source>
        <dbReference type="Proteomes" id="UP000825123"/>
    </source>
</evidence>
<proteinExistence type="inferred from homology"/>
<dbReference type="GO" id="GO:0004788">
    <property type="term" value="F:thiamine diphosphokinase activity"/>
    <property type="evidence" value="ECO:0007669"/>
    <property type="project" value="InterPro"/>
</dbReference>
<evidence type="ECO:0000256" key="5">
    <source>
        <dbReference type="HAMAP-Rule" id="MF_02131"/>
    </source>
</evidence>
<keyword evidence="8" id="KW-1185">Reference proteome</keyword>
<dbReference type="EC" id="2.7.6.3" evidence="5"/>
<comment type="function">
    <text evidence="5">Catalyzes the transfer of diphosphate from ATP to 6-hydroxymethyl-7,8-dihydropterin (6-HMD), leading to 6-hydroxymethyl-7,8-dihydropterin diphosphate (6-HMDP).</text>
</comment>
<dbReference type="EMBL" id="AP024597">
    <property type="protein sequence ID" value="BCU69539.1"/>
    <property type="molecule type" value="Genomic_DNA"/>
</dbReference>
<evidence type="ECO:0000256" key="1">
    <source>
        <dbReference type="ARBA" id="ARBA00022679"/>
    </source>
</evidence>
<feature type="domain" description="6-hydroxymethylpterin diphosphokinase MptE-like" evidence="6">
    <location>
        <begin position="9"/>
        <end position="145"/>
    </location>
</feature>
<name>A0A8D5ZHB2_9CREN</name>
<gene>
    <name evidence="5" type="primary">mptE</name>
    <name evidence="7" type="ORF">KN1_08360</name>
</gene>
<dbReference type="HAMAP" id="MF_02131">
    <property type="entry name" value="HMPDK_arch"/>
    <property type="match status" value="1"/>
</dbReference>
<reference evidence="7 8" key="1">
    <citation type="submission" date="2021-04" db="EMBL/GenBank/DDBJ databases">
        <title>Complete genome sequence of Stygiolobus sp. KN-1.</title>
        <authorList>
            <person name="Nakamura K."/>
            <person name="Sakai H."/>
            <person name="Kurosawa N."/>
        </authorList>
    </citation>
    <scope>NUCLEOTIDE SEQUENCE [LARGE SCALE GENOMIC DNA]</scope>
    <source>
        <strain evidence="7 8">KN-1</strain>
    </source>
</reference>
<keyword evidence="4 5" id="KW-0067">ATP-binding</keyword>
<dbReference type="GO" id="GO:0003848">
    <property type="term" value="F:2-amino-4-hydroxy-6-hydroxymethyldihydropteridine diphosphokinase activity"/>
    <property type="evidence" value="ECO:0007669"/>
    <property type="project" value="UniProtKB-UniRule"/>
</dbReference>
<dbReference type="InterPro" id="IPR027510">
    <property type="entry name" value="HMPDK_MptE"/>
</dbReference>
<dbReference type="AlphaFoldDB" id="A0A8D5ZHB2"/>
<dbReference type="InterPro" id="IPR036759">
    <property type="entry name" value="TPK_catalytic_sf"/>
</dbReference>
<accession>A0A8D5ZHB2</accession>
<dbReference type="SUPFAM" id="SSF63999">
    <property type="entry name" value="Thiamin pyrophosphokinase, catalytic domain"/>
    <property type="match status" value="1"/>
</dbReference>
<comment type="cofactor">
    <cofactor evidence="5">
        <name>Mg(2+)</name>
        <dbReference type="ChEBI" id="CHEBI:18420"/>
    </cofactor>
</comment>
<evidence type="ECO:0000256" key="4">
    <source>
        <dbReference type="ARBA" id="ARBA00022840"/>
    </source>
</evidence>
<dbReference type="GO" id="GO:0005524">
    <property type="term" value="F:ATP binding"/>
    <property type="evidence" value="ECO:0007669"/>
    <property type="project" value="UniProtKB-UniRule"/>
</dbReference>
<organism evidence="7 8">
    <name type="scientific">Stygiolobus caldivivus</name>
    <dbReference type="NCBI Taxonomy" id="2824673"/>
    <lineage>
        <taxon>Archaea</taxon>
        <taxon>Thermoproteota</taxon>
        <taxon>Thermoprotei</taxon>
        <taxon>Sulfolobales</taxon>
        <taxon>Sulfolobaceae</taxon>
        <taxon>Stygiolobus</taxon>
    </lineage>
</organism>
<keyword evidence="5" id="KW-0460">Magnesium</keyword>
<dbReference type="Proteomes" id="UP000825123">
    <property type="component" value="Chromosome"/>
</dbReference>
<dbReference type="GO" id="GO:0016301">
    <property type="term" value="F:kinase activity"/>
    <property type="evidence" value="ECO:0007669"/>
    <property type="project" value="UniProtKB-KW"/>
</dbReference>
<dbReference type="KEGG" id="csty:KN1_08360"/>
<dbReference type="PANTHER" id="PTHR39648">
    <property type="entry name" value="6-HYDROXYMETHYL-7,8-DIHYDROPTERIN PYROPHOSPHOKINASE"/>
    <property type="match status" value="1"/>
</dbReference>
<dbReference type="InterPro" id="IPR002826">
    <property type="entry name" value="MptE-like"/>
</dbReference>
<dbReference type="PANTHER" id="PTHR39648:SF1">
    <property type="entry name" value="6-HYDROXYMETHYL-7,8-DIHYDROPTERIN PYROPHOSPHOKINASE"/>
    <property type="match status" value="1"/>
</dbReference>
<evidence type="ECO:0000259" key="6">
    <source>
        <dbReference type="Pfam" id="PF01973"/>
    </source>
</evidence>
<comment type="similarity">
    <text evidence="5">Belongs to the archaeal 6-HMPDK family.</text>
</comment>
<protein>
    <recommendedName>
        <fullName evidence="5">6-hydroxymethyl-7,8-dihydropterin pyrophosphokinase</fullName>
        <shortName evidence="5">HPPK</shortName>
        <ecNumber evidence="5">2.7.6.3</ecNumber>
    </recommendedName>
    <alternativeName>
        <fullName evidence="5">2-amino-4-hydroxy-6-hydroxymethyldihydropteridine pyrophosphokinase</fullName>
    </alternativeName>
    <alternativeName>
        <fullName evidence="5">6-hydroxymethyl-7,8-dihydropterin diphosphokinase</fullName>
        <shortName evidence="5">6-HMPDK</shortName>
    </alternativeName>
    <alternativeName>
        <fullName evidence="5">7,8-dihydro-6-hydroxymethylpterin diphosphokinase</fullName>
    </alternativeName>
    <alternativeName>
        <fullName evidence="5">7,8-dihydro-6-hydroxymethylpterin pyrophosphokinase</fullName>
        <shortName evidence="5">PPPK</shortName>
    </alternativeName>
</protein>
<evidence type="ECO:0000256" key="2">
    <source>
        <dbReference type="ARBA" id="ARBA00022741"/>
    </source>
</evidence>
<keyword evidence="3 5" id="KW-0418">Kinase</keyword>
<dbReference type="Pfam" id="PF01973">
    <property type="entry name" value="MptE-like"/>
    <property type="match status" value="1"/>
</dbReference>
<comment type="catalytic activity">
    <reaction evidence="5">
        <text>6-hydroxymethyl-7,8-dihydropterin + ATP = (7,8-dihydropterin-6-yl)methyl diphosphate + AMP + H(+)</text>
        <dbReference type="Rhea" id="RHEA:11412"/>
        <dbReference type="ChEBI" id="CHEBI:15378"/>
        <dbReference type="ChEBI" id="CHEBI:30616"/>
        <dbReference type="ChEBI" id="CHEBI:44841"/>
        <dbReference type="ChEBI" id="CHEBI:72950"/>
        <dbReference type="ChEBI" id="CHEBI:456215"/>
        <dbReference type="EC" id="2.7.6.3"/>
    </reaction>
</comment>
<dbReference type="GO" id="GO:0000287">
    <property type="term" value="F:magnesium ion binding"/>
    <property type="evidence" value="ECO:0007669"/>
    <property type="project" value="UniProtKB-UniRule"/>
</dbReference>
<sequence length="186" mass="20377">MLSGVDDYTEDLAITIKGKKVAVVGAGPNLEDVRDIDADVIISADGATNYLVSRGIEPDVIVTDLDGLTVYPYRPLYVILAHGNNIDMLKEKVHHLRDKKVIGTSQVFPFGRLKLFGGFTDGDRGVVLASVFGAKSIVTYGMDFDSGVVGKYSKPYYKNNLPASWTKRNKLKIAKYIIEGVFSKTL</sequence>
<keyword evidence="2 5" id="KW-0547">Nucleotide-binding</keyword>
<dbReference type="Gene3D" id="3.40.50.10240">
    <property type="entry name" value="Thiamin pyrophosphokinase, catalytic domain"/>
    <property type="match status" value="1"/>
</dbReference>
<keyword evidence="1 5" id="KW-0808">Transferase</keyword>